<evidence type="ECO:0000256" key="4">
    <source>
        <dbReference type="ARBA" id="ARBA00022917"/>
    </source>
</evidence>
<evidence type="ECO:0000256" key="2">
    <source>
        <dbReference type="ARBA" id="ARBA00012261"/>
    </source>
</evidence>
<dbReference type="NCBIfam" id="TIGR00460">
    <property type="entry name" value="fmt"/>
    <property type="match status" value="1"/>
</dbReference>
<dbReference type="GO" id="GO:0005829">
    <property type="term" value="C:cytosol"/>
    <property type="evidence" value="ECO:0007669"/>
    <property type="project" value="TreeGrafter"/>
</dbReference>
<keyword evidence="3 5" id="KW-0808">Transferase</keyword>
<dbReference type="InterPro" id="IPR005794">
    <property type="entry name" value="Fmt"/>
</dbReference>
<evidence type="ECO:0000259" key="7">
    <source>
        <dbReference type="Pfam" id="PF02911"/>
    </source>
</evidence>
<feature type="domain" description="Formyl transferase C-terminal" evidence="7">
    <location>
        <begin position="209"/>
        <end position="305"/>
    </location>
</feature>
<dbReference type="Gene3D" id="3.40.50.12230">
    <property type="match status" value="1"/>
</dbReference>
<comment type="catalytic activity">
    <reaction evidence="5">
        <text>L-methionyl-tRNA(fMet) + (6R)-10-formyltetrahydrofolate = N-formyl-L-methionyl-tRNA(fMet) + (6S)-5,6,7,8-tetrahydrofolate + H(+)</text>
        <dbReference type="Rhea" id="RHEA:24380"/>
        <dbReference type="Rhea" id="RHEA-COMP:9952"/>
        <dbReference type="Rhea" id="RHEA-COMP:9953"/>
        <dbReference type="ChEBI" id="CHEBI:15378"/>
        <dbReference type="ChEBI" id="CHEBI:57453"/>
        <dbReference type="ChEBI" id="CHEBI:78530"/>
        <dbReference type="ChEBI" id="CHEBI:78844"/>
        <dbReference type="ChEBI" id="CHEBI:195366"/>
        <dbReference type="EC" id="2.1.2.9"/>
    </reaction>
</comment>
<dbReference type="InterPro" id="IPR002376">
    <property type="entry name" value="Formyl_transf_N"/>
</dbReference>
<keyword evidence="4 5" id="KW-0648">Protein biosynthesis</keyword>
<name>A0A1F7UN32_9BACT</name>
<proteinExistence type="inferred from homology"/>
<dbReference type="EMBL" id="MGEH01000018">
    <property type="protein sequence ID" value="OGL79097.1"/>
    <property type="molecule type" value="Genomic_DNA"/>
</dbReference>
<organism evidence="8 9">
    <name type="scientific">Candidatus Uhrbacteria bacterium RIFCSPHIGHO2_12_FULL_60_25</name>
    <dbReference type="NCBI Taxonomy" id="1802399"/>
    <lineage>
        <taxon>Bacteria</taxon>
        <taxon>Candidatus Uhriibacteriota</taxon>
    </lineage>
</organism>
<dbReference type="InterPro" id="IPR005793">
    <property type="entry name" value="Formyl_trans_C"/>
</dbReference>
<dbReference type="InterPro" id="IPR041711">
    <property type="entry name" value="Met-tRNA-FMT_N"/>
</dbReference>
<feature type="domain" description="Formyl transferase N-terminal" evidence="6">
    <location>
        <begin position="3"/>
        <end position="185"/>
    </location>
</feature>
<dbReference type="SUPFAM" id="SSF50486">
    <property type="entry name" value="FMT C-terminal domain-like"/>
    <property type="match status" value="1"/>
</dbReference>
<dbReference type="EC" id="2.1.2.9" evidence="2 5"/>
<dbReference type="PANTHER" id="PTHR11138:SF5">
    <property type="entry name" value="METHIONYL-TRNA FORMYLTRANSFERASE, MITOCHONDRIAL"/>
    <property type="match status" value="1"/>
</dbReference>
<sequence>MSRIIFFGTGDFAVPSLTALVKDGRFDVLAVVTQPDRPVGRHATITPPPVKVAATILGITDVRQPETLKDAGFQSWIKSVGRSCDAFVVVSYGKILPQWLLDLPKEGVVNVHGSLLPRWRGPSPIQAAIAAGDAKSGVTIMKIDAEMDHGPILSTVETQIAPDETGSSLHDRLAVLGTEALPKTLADFLDGRVSPVEQDHASATTCKILTRDDGKIDWTRPATDIERLIRAYNPWPGCWTLVGGKRLKIHKASVIAGDDAFKPGQCFVFEKQPAVACGEGTALVLDEIQIEGRASVSGAAFVKGFTGWEDRRVA</sequence>
<dbReference type="SUPFAM" id="SSF53328">
    <property type="entry name" value="Formyltransferase"/>
    <property type="match status" value="1"/>
</dbReference>
<dbReference type="GO" id="GO:0004479">
    <property type="term" value="F:methionyl-tRNA formyltransferase activity"/>
    <property type="evidence" value="ECO:0007669"/>
    <property type="project" value="UniProtKB-UniRule"/>
</dbReference>
<protein>
    <recommendedName>
        <fullName evidence="2 5">Methionyl-tRNA formyltransferase</fullName>
        <ecNumber evidence="2 5">2.1.2.9</ecNumber>
    </recommendedName>
</protein>
<accession>A0A1F7UN32</accession>
<comment type="caution">
    <text evidence="8">The sequence shown here is derived from an EMBL/GenBank/DDBJ whole genome shotgun (WGS) entry which is preliminary data.</text>
</comment>
<dbReference type="AlphaFoldDB" id="A0A1F7UN32"/>
<evidence type="ECO:0000256" key="5">
    <source>
        <dbReference type="HAMAP-Rule" id="MF_00182"/>
    </source>
</evidence>
<dbReference type="HAMAP" id="MF_00182">
    <property type="entry name" value="Formyl_trans"/>
    <property type="match status" value="1"/>
</dbReference>
<gene>
    <name evidence="5" type="primary">fmt</name>
    <name evidence="8" type="ORF">A3E39_02530</name>
</gene>
<evidence type="ECO:0000259" key="6">
    <source>
        <dbReference type="Pfam" id="PF00551"/>
    </source>
</evidence>
<dbReference type="Pfam" id="PF02911">
    <property type="entry name" value="Formyl_trans_C"/>
    <property type="match status" value="1"/>
</dbReference>
<dbReference type="Pfam" id="PF00551">
    <property type="entry name" value="Formyl_trans_N"/>
    <property type="match status" value="1"/>
</dbReference>
<dbReference type="PANTHER" id="PTHR11138">
    <property type="entry name" value="METHIONYL-TRNA FORMYLTRANSFERASE"/>
    <property type="match status" value="1"/>
</dbReference>
<evidence type="ECO:0000313" key="9">
    <source>
        <dbReference type="Proteomes" id="UP000176603"/>
    </source>
</evidence>
<dbReference type="STRING" id="1802399.A3E39_02530"/>
<comment type="function">
    <text evidence="5">Attaches a formyl group to the free amino group of methionyl-tRNA(fMet). The formyl group appears to play a dual role in the initiator identity of N-formylmethionyl-tRNA by promoting its recognition by IF2 and preventing the misappropriation of this tRNA by the elongation apparatus.</text>
</comment>
<dbReference type="InterPro" id="IPR036477">
    <property type="entry name" value="Formyl_transf_N_sf"/>
</dbReference>
<feature type="binding site" evidence="5">
    <location>
        <begin position="114"/>
        <end position="117"/>
    </location>
    <ligand>
        <name>(6S)-5,6,7,8-tetrahydrofolate</name>
        <dbReference type="ChEBI" id="CHEBI:57453"/>
    </ligand>
</feature>
<reference evidence="8 9" key="1">
    <citation type="journal article" date="2016" name="Nat. Commun.">
        <title>Thousands of microbial genomes shed light on interconnected biogeochemical processes in an aquifer system.</title>
        <authorList>
            <person name="Anantharaman K."/>
            <person name="Brown C.T."/>
            <person name="Hug L.A."/>
            <person name="Sharon I."/>
            <person name="Castelle C.J."/>
            <person name="Probst A.J."/>
            <person name="Thomas B.C."/>
            <person name="Singh A."/>
            <person name="Wilkins M.J."/>
            <person name="Karaoz U."/>
            <person name="Brodie E.L."/>
            <person name="Williams K.H."/>
            <person name="Hubbard S.S."/>
            <person name="Banfield J.F."/>
        </authorList>
    </citation>
    <scope>NUCLEOTIDE SEQUENCE [LARGE SCALE GENOMIC DNA]</scope>
</reference>
<dbReference type="Proteomes" id="UP000176603">
    <property type="component" value="Unassembled WGS sequence"/>
</dbReference>
<evidence type="ECO:0000256" key="3">
    <source>
        <dbReference type="ARBA" id="ARBA00022679"/>
    </source>
</evidence>
<dbReference type="InterPro" id="IPR044135">
    <property type="entry name" value="Met-tRNA-FMT_C"/>
</dbReference>
<comment type="similarity">
    <text evidence="1 5">Belongs to the Fmt family.</text>
</comment>
<evidence type="ECO:0000313" key="8">
    <source>
        <dbReference type="EMBL" id="OGL79097.1"/>
    </source>
</evidence>
<evidence type="ECO:0000256" key="1">
    <source>
        <dbReference type="ARBA" id="ARBA00010699"/>
    </source>
</evidence>
<dbReference type="CDD" id="cd08704">
    <property type="entry name" value="Met_tRNA_FMT_C"/>
    <property type="match status" value="1"/>
</dbReference>
<dbReference type="CDD" id="cd08646">
    <property type="entry name" value="FMT_core_Met-tRNA-FMT_N"/>
    <property type="match status" value="1"/>
</dbReference>
<dbReference type="InterPro" id="IPR011034">
    <property type="entry name" value="Formyl_transferase-like_C_sf"/>
</dbReference>